<keyword evidence="8" id="KW-0350">Heme biosynthesis</keyword>
<feature type="transmembrane region" description="Helical" evidence="12">
    <location>
        <begin position="12"/>
        <end position="30"/>
    </location>
</feature>
<dbReference type="GO" id="GO:0016020">
    <property type="term" value="C:membrane"/>
    <property type="evidence" value="ECO:0007669"/>
    <property type="project" value="UniProtKB-SubCell"/>
</dbReference>
<feature type="transmembrane region" description="Helical" evidence="12">
    <location>
        <begin position="322"/>
        <end position="342"/>
    </location>
</feature>
<dbReference type="GO" id="GO:0046872">
    <property type="term" value="F:metal ion binding"/>
    <property type="evidence" value="ECO:0007669"/>
    <property type="project" value="UniProtKB-KW"/>
</dbReference>
<organism evidence="13 14">
    <name type="scientific">Persicobacter diffluens</name>
    <dbReference type="NCBI Taxonomy" id="981"/>
    <lineage>
        <taxon>Bacteria</taxon>
        <taxon>Pseudomonadati</taxon>
        <taxon>Bacteroidota</taxon>
        <taxon>Cytophagia</taxon>
        <taxon>Cytophagales</taxon>
        <taxon>Persicobacteraceae</taxon>
        <taxon>Persicobacter</taxon>
    </lineage>
</organism>
<keyword evidence="7" id="KW-0408">Iron</keyword>
<evidence type="ECO:0000256" key="2">
    <source>
        <dbReference type="ARBA" id="ARBA00004141"/>
    </source>
</evidence>
<evidence type="ECO:0000256" key="4">
    <source>
        <dbReference type="ARBA" id="ARBA00022723"/>
    </source>
</evidence>
<dbReference type="InterPro" id="IPR003780">
    <property type="entry name" value="COX15/CtaA_fam"/>
</dbReference>
<evidence type="ECO:0000256" key="8">
    <source>
        <dbReference type="ARBA" id="ARBA00023133"/>
    </source>
</evidence>
<keyword evidence="6" id="KW-0560">Oxidoreductase</keyword>
<evidence type="ECO:0000313" key="13">
    <source>
        <dbReference type="EMBL" id="GJM60519.1"/>
    </source>
</evidence>
<feature type="transmembrane region" description="Helical" evidence="12">
    <location>
        <begin position="197"/>
        <end position="220"/>
    </location>
</feature>
<dbReference type="Proteomes" id="UP001310022">
    <property type="component" value="Unassembled WGS sequence"/>
</dbReference>
<keyword evidence="3 12" id="KW-0812">Transmembrane</keyword>
<protein>
    <submittedName>
        <fullName evidence="13">Heme A synthase</fullName>
    </submittedName>
</protein>
<feature type="transmembrane region" description="Helical" evidence="12">
    <location>
        <begin position="95"/>
        <end position="113"/>
    </location>
</feature>
<dbReference type="EMBL" id="BQKE01000001">
    <property type="protein sequence ID" value="GJM60519.1"/>
    <property type="molecule type" value="Genomic_DNA"/>
</dbReference>
<keyword evidence="14" id="KW-1185">Reference proteome</keyword>
<comment type="cofactor">
    <cofactor evidence="1">
        <name>heme b</name>
        <dbReference type="ChEBI" id="CHEBI:60344"/>
    </cofactor>
</comment>
<proteinExistence type="inferred from homology"/>
<dbReference type="PANTHER" id="PTHR23289">
    <property type="entry name" value="CYTOCHROME C OXIDASE ASSEMBLY PROTEIN COX15"/>
    <property type="match status" value="1"/>
</dbReference>
<accession>A0AAN5AJ38</accession>
<evidence type="ECO:0000256" key="3">
    <source>
        <dbReference type="ARBA" id="ARBA00022692"/>
    </source>
</evidence>
<feature type="transmembrane region" description="Helical" evidence="12">
    <location>
        <begin position="261"/>
        <end position="281"/>
    </location>
</feature>
<evidence type="ECO:0000313" key="14">
    <source>
        <dbReference type="Proteomes" id="UP001310022"/>
    </source>
</evidence>
<dbReference type="GO" id="GO:0006784">
    <property type="term" value="P:heme A biosynthetic process"/>
    <property type="evidence" value="ECO:0007669"/>
    <property type="project" value="InterPro"/>
</dbReference>
<dbReference type="GO" id="GO:0120547">
    <property type="term" value="F:heme A synthase activity"/>
    <property type="evidence" value="ECO:0007669"/>
    <property type="project" value="UniProtKB-EC"/>
</dbReference>
<evidence type="ECO:0000256" key="1">
    <source>
        <dbReference type="ARBA" id="ARBA00001970"/>
    </source>
</evidence>
<gene>
    <name evidence="13" type="primary">ctaA</name>
    <name evidence="13" type="ORF">PEDI_10710</name>
</gene>
<dbReference type="PANTHER" id="PTHR23289:SF2">
    <property type="entry name" value="CYTOCHROME C OXIDASE ASSEMBLY PROTEIN COX15 HOMOLOG"/>
    <property type="match status" value="1"/>
</dbReference>
<sequence length="363" mass="41116">MMQTTYSRGVYYWLLAGCVLIFTMVVIGGITRLTQSGLSMTDWRPVTGMLPPMSDTAWQVEFSKYKQSPEFQKLNYHFELEDFKSIFWWEYIHRLLGRLIGMVFFFPFVAFAFMGQLKNGLLKRCLLILALGGAQGLLGWYMVKSGLVDKPYVSHYRLAAHLMLALLTMVVTFWTALQVRFHDYKKSLVLSNQLKAYALVGGFIGLIVLQLVYGAFVAGLKAGHVYNTFPKMGDVWIAESVTAMSPWIKNFFEGLAGVQFIHRWLGMALLVIAMVLAGYAFRTDQLRNQQKYGIYAMLAFVLVQVTLGIFTLIYNVPVSLGVIHQAMAVFVLLSAVYALFSLRSPVQVREKIVQAERVSTLKV</sequence>
<feature type="transmembrane region" description="Helical" evidence="12">
    <location>
        <begin position="125"/>
        <end position="143"/>
    </location>
</feature>
<dbReference type="AlphaFoldDB" id="A0AAN5AJ38"/>
<dbReference type="InterPro" id="IPR023754">
    <property type="entry name" value="HemeA_Synthase_type2"/>
</dbReference>
<comment type="pathway">
    <text evidence="10">Porphyrin-containing compound metabolism; heme A biosynthesis; heme A from heme O: step 1/1.</text>
</comment>
<evidence type="ECO:0000256" key="5">
    <source>
        <dbReference type="ARBA" id="ARBA00022989"/>
    </source>
</evidence>
<keyword evidence="5 12" id="KW-1133">Transmembrane helix</keyword>
<comment type="caution">
    <text evidence="13">The sequence shown here is derived from an EMBL/GenBank/DDBJ whole genome shotgun (WGS) entry which is preliminary data.</text>
</comment>
<comment type="subcellular location">
    <subcellularLocation>
        <location evidence="2">Membrane</location>
        <topology evidence="2">Multi-pass membrane protein</topology>
    </subcellularLocation>
</comment>
<evidence type="ECO:0000256" key="9">
    <source>
        <dbReference type="ARBA" id="ARBA00023136"/>
    </source>
</evidence>
<keyword evidence="4" id="KW-0479">Metal-binding</keyword>
<reference evidence="13 14" key="1">
    <citation type="submission" date="2021-12" db="EMBL/GenBank/DDBJ databases">
        <title>Genome sequencing of bacteria with rrn-lacking chromosome and rrn-plasmid.</title>
        <authorList>
            <person name="Anda M."/>
            <person name="Iwasaki W."/>
        </authorList>
    </citation>
    <scope>NUCLEOTIDE SEQUENCE [LARGE SCALE GENOMIC DNA]</scope>
    <source>
        <strain evidence="13 14">NBRC 15940</strain>
    </source>
</reference>
<feature type="transmembrane region" description="Helical" evidence="12">
    <location>
        <begin position="155"/>
        <end position="177"/>
    </location>
</feature>
<dbReference type="HAMAP" id="MF_01665">
    <property type="entry name" value="HemeA_synth_type2"/>
    <property type="match status" value="1"/>
</dbReference>
<evidence type="ECO:0000256" key="10">
    <source>
        <dbReference type="ARBA" id="ARBA00044501"/>
    </source>
</evidence>
<dbReference type="Pfam" id="PF02628">
    <property type="entry name" value="COX15-CtaA"/>
    <property type="match status" value="1"/>
</dbReference>
<keyword evidence="9 12" id="KW-0472">Membrane</keyword>
<evidence type="ECO:0000256" key="12">
    <source>
        <dbReference type="SAM" id="Phobius"/>
    </source>
</evidence>
<name>A0AAN5AJ38_9BACT</name>
<dbReference type="GO" id="GO:0016653">
    <property type="term" value="F:oxidoreductase activity, acting on NAD(P)H, heme protein as acceptor"/>
    <property type="evidence" value="ECO:0007669"/>
    <property type="project" value="TreeGrafter"/>
</dbReference>
<evidence type="ECO:0000256" key="7">
    <source>
        <dbReference type="ARBA" id="ARBA00023004"/>
    </source>
</evidence>
<comment type="catalytic activity">
    <reaction evidence="11">
        <text>Fe(II)-heme o + 2 A + H2O = Fe(II)-heme a + 2 AH2</text>
        <dbReference type="Rhea" id="RHEA:63388"/>
        <dbReference type="ChEBI" id="CHEBI:13193"/>
        <dbReference type="ChEBI" id="CHEBI:15377"/>
        <dbReference type="ChEBI" id="CHEBI:17499"/>
        <dbReference type="ChEBI" id="CHEBI:60530"/>
        <dbReference type="ChEBI" id="CHEBI:61715"/>
        <dbReference type="EC" id="1.17.99.9"/>
    </reaction>
    <physiologicalReaction direction="left-to-right" evidence="11">
        <dbReference type="Rhea" id="RHEA:63389"/>
    </physiologicalReaction>
</comment>
<evidence type="ECO:0000256" key="6">
    <source>
        <dbReference type="ARBA" id="ARBA00023002"/>
    </source>
</evidence>
<evidence type="ECO:0000256" key="11">
    <source>
        <dbReference type="ARBA" id="ARBA00048044"/>
    </source>
</evidence>
<feature type="transmembrane region" description="Helical" evidence="12">
    <location>
        <begin position="293"/>
        <end position="316"/>
    </location>
</feature>
<dbReference type="RefSeq" id="WP_338236247.1">
    <property type="nucleotide sequence ID" value="NZ_BQKE01000001.1"/>
</dbReference>